<feature type="region of interest" description="Disordered" evidence="2">
    <location>
        <begin position="294"/>
        <end position="353"/>
    </location>
</feature>
<feature type="coiled-coil region" evidence="1">
    <location>
        <begin position="143"/>
        <end position="170"/>
    </location>
</feature>
<evidence type="ECO:0000313" key="3">
    <source>
        <dbReference type="EMBL" id="CAI5441009.1"/>
    </source>
</evidence>
<dbReference type="Proteomes" id="UP001152747">
    <property type="component" value="Unassembled WGS sequence"/>
</dbReference>
<gene>
    <name evidence="3" type="ORF">CAMP_LOCUS3646</name>
</gene>
<sequence>MLRVLYESRNNQMDALNDEITTLKCQVDELKRENDNLQMRASVLGGELLVEKDKHKNCAKEIKDVRNTLKKAENRATKEENRANSNQIQLNDAEEKAKSLRKELDSVKKKSAEERTKTKKEKDRDTQTIRAQANEINAREKERDRAMGDLEDMRKVKDRVEKENGRLNSQLGQMVDRARSAEASVLEARMSGCLDVLNRRKTELQSGFDETQKNLNIVRQASDRDLLRKSLTEWRTALDKCDQHIRSTTSQYESSIKNVRSGSSTLSQIGDIKIPSDPLPKLVKPPPVQVVAPSSVPGVIGQRSSATTSAASRTNTCSGESPTVSACSTPSRSRVSRLPSPVNNSSAAKPSEPNNFWSWNTIGNLGSFGESSNFNSSFDQLHRDIWAMNGNGSDFQRSSSLNSSVSAPQASRQISAPPQISQAPLAPRAPATSTNSTTPFLTGFNTDIWNYQAQPQQYTPSSQQQPQRLANYYGAPHNGAGDQQQQHQQMSNGSALFANLGMLNPLSSAATNPWRAPPTSSNSNSATSSSQNPPPF</sequence>
<feature type="compositionally biased region" description="Basic and acidic residues" evidence="2">
    <location>
        <begin position="93"/>
        <end position="127"/>
    </location>
</feature>
<feature type="compositionally biased region" description="Polar residues" evidence="2">
    <location>
        <begin position="315"/>
        <end position="327"/>
    </location>
</feature>
<evidence type="ECO:0000256" key="2">
    <source>
        <dbReference type="SAM" id="MobiDB-lite"/>
    </source>
</evidence>
<feature type="compositionally biased region" description="Polar residues" evidence="2">
    <location>
        <begin position="396"/>
        <end position="422"/>
    </location>
</feature>
<dbReference type="AlphaFoldDB" id="A0A9P1MUV2"/>
<feature type="compositionally biased region" description="Low complexity" evidence="2">
    <location>
        <begin position="328"/>
        <end position="341"/>
    </location>
</feature>
<keyword evidence="4" id="KW-1185">Reference proteome</keyword>
<organism evidence="3 4">
    <name type="scientific">Caenorhabditis angaria</name>
    <dbReference type="NCBI Taxonomy" id="860376"/>
    <lineage>
        <taxon>Eukaryota</taxon>
        <taxon>Metazoa</taxon>
        <taxon>Ecdysozoa</taxon>
        <taxon>Nematoda</taxon>
        <taxon>Chromadorea</taxon>
        <taxon>Rhabditida</taxon>
        <taxon>Rhabditina</taxon>
        <taxon>Rhabditomorpha</taxon>
        <taxon>Rhabditoidea</taxon>
        <taxon>Rhabditidae</taxon>
        <taxon>Peloderinae</taxon>
        <taxon>Caenorhabditis</taxon>
    </lineage>
</organism>
<comment type="caution">
    <text evidence="3">The sequence shown here is derived from an EMBL/GenBank/DDBJ whole genome shotgun (WGS) entry which is preliminary data.</text>
</comment>
<dbReference type="EMBL" id="CANHGI010000002">
    <property type="protein sequence ID" value="CAI5441009.1"/>
    <property type="molecule type" value="Genomic_DNA"/>
</dbReference>
<feature type="compositionally biased region" description="Polar residues" evidence="2">
    <location>
        <begin position="342"/>
        <end position="353"/>
    </location>
</feature>
<feature type="region of interest" description="Disordered" evidence="2">
    <location>
        <begin position="396"/>
        <end position="439"/>
    </location>
</feature>
<feature type="region of interest" description="Disordered" evidence="2">
    <location>
        <begin position="471"/>
        <end position="490"/>
    </location>
</feature>
<reference evidence="3" key="1">
    <citation type="submission" date="2022-11" db="EMBL/GenBank/DDBJ databases">
        <authorList>
            <person name="Kikuchi T."/>
        </authorList>
    </citation>
    <scope>NUCLEOTIDE SEQUENCE</scope>
    <source>
        <strain evidence="3">PS1010</strain>
    </source>
</reference>
<evidence type="ECO:0000313" key="4">
    <source>
        <dbReference type="Proteomes" id="UP001152747"/>
    </source>
</evidence>
<protein>
    <submittedName>
        <fullName evidence="3">Uncharacterized protein</fullName>
    </submittedName>
</protein>
<feature type="compositionally biased region" description="Low complexity" evidence="2">
    <location>
        <begin position="517"/>
        <end position="536"/>
    </location>
</feature>
<name>A0A9P1MUV2_9PELO</name>
<proteinExistence type="predicted"/>
<keyword evidence="1" id="KW-0175">Coiled coil</keyword>
<feature type="region of interest" description="Disordered" evidence="2">
    <location>
        <begin position="506"/>
        <end position="536"/>
    </location>
</feature>
<feature type="region of interest" description="Disordered" evidence="2">
    <location>
        <begin position="74"/>
        <end position="129"/>
    </location>
</feature>
<evidence type="ECO:0000256" key="1">
    <source>
        <dbReference type="SAM" id="Coils"/>
    </source>
</evidence>
<accession>A0A9P1MUV2</accession>
<feature type="compositionally biased region" description="Low complexity" evidence="2">
    <location>
        <begin position="294"/>
        <end position="314"/>
    </location>
</feature>
<dbReference type="OrthoDB" id="10682250at2759"/>